<feature type="region of interest" description="Disordered" evidence="1">
    <location>
        <begin position="302"/>
        <end position="402"/>
    </location>
</feature>
<keyword evidence="3" id="KW-1185">Reference proteome</keyword>
<reference evidence="2 3" key="1">
    <citation type="journal article" date="2012" name="Plant Cell">
        <title>Genome comparison of barley and maize smut fungi reveals targeted loss of RNA silencing components and species-specific presence of transposable elements.</title>
        <authorList>
            <person name="Laurie J.D."/>
            <person name="Ali S."/>
            <person name="Linning R."/>
            <person name="Mannhaupt G."/>
            <person name="Wong P."/>
            <person name="Gueldener U."/>
            <person name="Muensterkoetter M."/>
            <person name="Moore R."/>
            <person name="Kahmann R."/>
            <person name="Bakkeren G."/>
            <person name="Schirawski J."/>
        </authorList>
    </citation>
    <scope>NUCLEOTIDE SEQUENCE [LARGE SCALE GENOMIC DNA]</scope>
    <source>
        <strain evidence="3">Uh4875-4</strain>
    </source>
</reference>
<feature type="region of interest" description="Disordered" evidence="1">
    <location>
        <begin position="422"/>
        <end position="516"/>
    </location>
</feature>
<feature type="region of interest" description="Disordered" evidence="1">
    <location>
        <begin position="229"/>
        <end position="265"/>
    </location>
</feature>
<gene>
    <name evidence="2" type="ORF">UHOR_05574</name>
</gene>
<evidence type="ECO:0000313" key="2">
    <source>
        <dbReference type="EMBL" id="CCF50423.1"/>
    </source>
</evidence>
<feature type="compositionally biased region" description="Basic and acidic residues" evidence="1">
    <location>
        <begin position="338"/>
        <end position="350"/>
    </location>
</feature>
<evidence type="ECO:0000313" key="3">
    <source>
        <dbReference type="Proteomes" id="UP000006174"/>
    </source>
</evidence>
<dbReference type="AlphaFoldDB" id="I2FU30"/>
<dbReference type="eggNOG" id="ENOG502TDGQ">
    <property type="taxonomic scope" value="Eukaryota"/>
</dbReference>
<accession>I2FU30</accession>
<dbReference type="Proteomes" id="UP000006174">
    <property type="component" value="Unassembled WGS sequence"/>
</dbReference>
<feature type="compositionally biased region" description="Basic and acidic residues" evidence="1">
    <location>
        <begin position="469"/>
        <end position="482"/>
    </location>
</feature>
<feature type="compositionally biased region" description="Polar residues" evidence="1">
    <location>
        <begin position="457"/>
        <end position="468"/>
    </location>
</feature>
<evidence type="ECO:0000256" key="1">
    <source>
        <dbReference type="SAM" id="MobiDB-lite"/>
    </source>
</evidence>
<name>I2FU30_USTHO</name>
<protein>
    <submittedName>
        <fullName evidence="2">Uncharacterized protein</fullName>
    </submittedName>
</protein>
<dbReference type="OMA" id="DACTAFY"/>
<dbReference type="OrthoDB" id="2556457at2759"/>
<feature type="compositionally biased region" description="Low complexity" evidence="1">
    <location>
        <begin position="310"/>
        <end position="320"/>
    </location>
</feature>
<feature type="compositionally biased region" description="Low complexity" evidence="1">
    <location>
        <begin position="491"/>
        <end position="509"/>
    </location>
</feature>
<proteinExistence type="predicted"/>
<sequence length="516" mass="56194">MVENNDIGDVNLLEWSHELDRALLQLPFKPLQSTTDDGRALFLYKLAYSTKHKEAGLLLLDCDACTAFYEGVSLRTLHRRTRLGTALNGSDDASHLYAIVTVIHRSINAQKELDASLRTTIALESTRFSSSLSISVKSRHDVLENNFKCSFDLDPLDHASLSNMLSSHFVRPLLGLAAVLARSASMAQLDSIQQIKSNSSDKQSTSSDSLELIRRSALSHAGLPVKLLHPLSSGTSGGSTSRGEGFTSSAKTKHMPLPGTRSSTFNDDACNDDHLDDDTHLLLFGPPGCRLPDTSPIARGASAKIKQEVPSSSPMYPPSSDNDDDADITLTAPPASADNRDSHTKTDSIHTRKTPANIASTKPEEEEEQDSDTRSEEESLPMHNTSDAEVDPHQPSKIFKKGATLDAIPQLTIPQLTIPQLTIPQHTMKHNRPQSNSKARQPQSQTMLDTTPPPPTLGSSASQITPSTREAEREEQIRRREQIASIKRGPSTQSTQASSTSKASIPSSSGRKRSRF</sequence>
<feature type="compositionally biased region" description="Low complexity" evidence="1">
    <location>
        <begin position="232"/>
        <end position="249"/>
    </location>
</feature>
<organism evidence="2 3">
    <name type="scientific">Ustilago hordei</name>
    <name type="common">Barley covered smut fungus</name>
    <dbReference type="NCBI Taxonomy" id="120017"/>
    <lineage>
        <taxon>Eukaryota</taxon>
        <taxon>Fungi</taxon>
        <taxon>Dikarya</taxon>
        <taxon>Basidiomycota</taxon>
        <taxon>Ustilaginomycotina</taxon>
        <taxon>Ustilaginomycetes</taxon>
        <taxon>Ustilaginales</taxon>
        <taxon>Ustilaginaceae</taxon>
        <taxon>Ustilago</taxon>
    </lineage>
</organism>
<dbReference type="EMBL" id="CAGI01000155">
    <property type="protein sequence ID" value="CCF50423.1"/>
    <property type="molecule type" value="Genomic_DNA"/>
</dbReference>
<dbReference type="HOGENOM" id="CLU_021162_0_0_1"/>
<feature type="compositionally biased region" description="Polar residues" evidence="1">
    <location>
        <begin position="433"/>
        <end position="449"/>
    </location>
</feature>
<comment type="caution">
    <text evidence="2">The sequence shown here is derived from an EMBL/GenBank/DDBJ whole genome shotgun (WGS) entry which is preliminary data.</text>
</comment>